<proteinExistence type="predicted"/>
<evidence type="ECO:0000256" key="1">
    <source>
        <dbReference type="ARBA" id="ARBA00004496"/>
    </source>
</evidence>
<keyword evidence="5" id="KW-0805">Transcription regulation</keyword>
<dbReference type="EMBL" id="QPJD01000005">
    <property type="protein sequence ID" value="RCW48952.1"/>
    <property type="molecule type" value="Genomic_DNA"/>
</dbReference>
<dbReference type="PRINTS" id="PR00032">
    <property type="entry name" value="HTHARAC"/>
</dbReference>
<dbReference type="SUPFAM" id="SSF46689">
    <property type="entry name" value="Homeodomain-like"/>
    <property type="match status" value="2"/>
</dbReference>
<dbReference type="Gene3D" id="3.40.50.2300">
    <property type="match status" value="1"/>
</dbReference>
<keyword evidence="7" id="KW-0804">Transcription</keyword>
<feature type="coiled-coil region" evidence="9">
    <location>
        <begin position="109"/>
        <end position="143"/>
    </location>
</feature>
<evidence type="ECO:0000313" key="12">
    <source>
        <dbReference type="EMBL" id="RCW48952.1"/>
    </source>
</evidence>
<dbReference type="SUPFAM" id="SSF52172">
    <property type="entry name" value="CheY-like"/>
    <property type="match status" value="1"/>
</dbReference>
<dbReference type="InterPro" id="IPR011006">
    <property type="entry name" value="CheY-like_superfamily"/>
</dbReference>
<dbReference type="Pfam" id="PF17853">
    <property type="entry name" value="GGDEF_2"/>
    <property type="match status" value="1"/>
</dbReference>
<gene>
    <name evidence="12" type="ORF">DFP97_105137</name>
</gene>
<feature type="domain" description="HTH araC/xylS-type" evidence="10">
    <location>
        <begin position="436"/>
        <end position="535"/>
    </location>
</feature>
<dbReference type="SMART" id="SM00342">
    <property type="entry name" value="HTH_ARAC"/>
    <property type="match status" value="1"/>
</dbReference>
<keyword evidence="9" id="KW-0175">Coiled coil</keyword>
<keyword evidence="4" id="KW-0902">Two-component regulatory system</keyword>
<evidence type="ECO:0000256" key="8">
    <source>
        <dbReference type="PROSITE-ProRule" id="PRU00169"/>
    </source>
</evidence>
<comment type="caution">
    <text evidence="12">The sequence shown here is derived from an EMBL/GenBank/DDBJ whole genome shotgun (WGS) entry which is preliminary data.</text>
</comment>
<dbReference type="OrthoDB" id="9794370at2"/>
<dbReference type="GO" id="GO:0000160">
    <property type="term" value="P:phosphorelay signal transduction system"/>
    <property type="evidence" value="ECO:0007669"/>
    <property type="project" value="UniProtKB-KW"/>
</dbReference>
<dbReference type="InterPro" id="IPR009057">
    <property type="entry name" value="Homeodomain-like_sf"/>
</dbReference>
<dbReference type="InterPro" id="IPR051552">
    <property type="entry name" value="HptR"/>
</dbReference>
<dbReference type="CDD" id="cd17536">
    <property type="entry name" value="REC_YesN-like"/>
    <property type="match status" value="1"/>
</dbReference>
<dbReference type="GO" id="GO:0003700">
    <property type="term" value="F:DNA-binding transcription factor activity"/>
    <property type="evidence" value="ECO:0007669"/>
    <property type="project" value="InterPro"/>
</dbReference>
<accession>A0A368W6Z5</accession>
<dbReference type="InterPro" id="IPR041522">
    <property type="entry name" value="CdaR_GGDEF"/>
</dbReference>
<evidence type="ECO:0000259" key="10">
    <source>
        <dbReference type="PROSITE" id="PS01124"/>
    </source>
</evidence>
<dbReference type="GO" id="GO:0043565">
    <property type="term" value="F:sequence-specific DNA binding"/>
    <property type="evidence" value="ECO:0007669"/>
    <property type="project" value="InterPro"/>
</dbReference>
<sequence>MYKIMIVDDEDEVREGVKRLTDWERCGFELVGDFSNGRDALEAVERLHPDVVITDINMPYMDGLELTALISGMYRELKIVILTGYEDFDYAKQAIKLKVNEYLLKPINLQEFTDLLLKMKRELDDEQARMEDMSKLRQQLHESLPLLRERFLDKLVTVPMTVHDIELKFHYFQIKLEGATFLAMLFDLEGAGEAQRGSTSTVVSGTEELLRFAMFNIAQEILQEENEGIVFQTRDDKVAALLGGPAEDTAVKAQKLAAHVGQAVQKYLRRDVSIGIGRVYTSIAQLRTSYQEACSALDYRFLLGSGRIISIQDVEFGDRNGPSNYYEFEKKLMAALKTAKASHAAVILDEWFTELKESGATASSCYGYLHRVMAAFINVIAQSGFDDSELLGEDPFSRIPPLKTVDQMKSWLEEMCRSVIAFLSERRTNVNNTQLQDAILYINEHYNDPELSLSQVCQHVFLSLSYFSGLFKQQTGDTFVEYLTRLRLDKAKQLLITTQLKTYDIAERVGYSDPQYFSVIFKRNTGRTPKEYRTIMKESGTS</sequence>
<dbReference type="RefSeq" id="WP_114379706.1">
    <property type="nucleotide sequence ID" value="NZ_QPJD01000005.1"/>
</dbReference>
<dbReference type="InterPro" id="IPR018060">
    <property type="entry name" value="HTH_AraC"/>
</dbReference>
<dbReference type="InterPro" id="IPR001789">
    <property type="entry name" value="Sig_transdc_resp-reg_receiver"/>
</dbReference>
<reference evidence="12 13" key="1">
    <citation type="submission" date="2018-07" db="EMBL/GenBank/DDBJ databases">
        <title>Genomic Encyclopedia of Type Strains, Phase III (KMG-III): the genomes of soil and plant-associated and newly described type strains.</title>
        <authorList>
            <person name="Whitman W."/>
        </authorList>
    </citation>
    <scope>NUCLEOTIDE SEQUENCE [LARGE SCALE GENOMIC DNA]</scope>
    <source>
        <strain evidence="12 13">CECT 7506</strain>
    </source>
</reference>
<dbReference type="GO" id="GO:0005737">
    <property type="term" value="C:cytoplasm"/>
    <property type="evidence" value="ECO:0007669"/>
    <property type="project" value="UniProtKB-SubCell"/>
</dbReference>
<dbReference type="SMART" id="SM00448">
    <property type="entry name" value="REC"/>
    <property type="match status" value="1"/>
</dbReference>
<evidence type="ECO:0000256" key="9">
    <source>
        <dbReference type="SAM" id="Coils"/>
    </source>
</evidence>
<evidence type="ECO:0000313" key="13">
    <source>
        <dbReference type="Proteomes" id="UP000252415"/>
    </source>
</evidence>
<dbReference type="PANTHER" id="PTHR42713:SF3">
    <property type="entry name" value="TRANSCRIPTIONAL REGULATORY PROTEIN HPTR"/>
    <property type="match status" value="1"/>
</dbReference>
<name>A0A368W6Z5_9BACL</name>
<dbReference type="PROSITE" id="PS01124">
    <property type="entry name" value="HTH_ARAC_FAMILY_2"/>
    <property type="match status" value="1"/>
</dbReference>
<dbReference type="Pfam" id="PF00072">
    <property type="entry name" value="Response_reg"/>
    <property type="match status" value="1"/>
</dbReference>
<evidence type="ECO:0000256" key="3">
    <source>
        <dbReference type="ARBA" id="ARBA00022553"/>
    </source>
</evidence>
<evidence type="ECO:0000256" key="5">
    <source>
        <dbReference type="ARBA" id="ARBA00023015"/>
    </source>
</evidence>
<dbReference type="Gene3D" id="1.10.10.60">
    <property type="entry name" value="Homeodomain-like"/>
    <property type="match status" value="2"/>
</dbReference>
<evidence type="ECO:0000256" key="7">
    <source>
        <dbReference type="ARBA" id="ARBA00023163"/>
    </source>
</evidence>
<feature type="domain" description="Response regulatory" evidence="11">
    <location>
        <begin position="3"/>
        <end position="120"/>
    </location>
</feature>
<evidence type="ECO:0000256" key="4">
    <source>
        <dbReference type="ARBA" id="ARBA00023012"/>
    </source>
</evidence>
<protein>
    <submittedName>
        <fullName evidence="12">Two-component system response regulator YesN</fullName>
    </submittedName>
</protein>
<comment type="subcellular location">
    <subcellularLocation>
        <location evidence="1">Cytoplasm</location>
    </subcellularLocation>
</comment>
<feature type="modified residue" description="4-aspartylphosphate" evidence="8">
    <location>
        <position position="55"/>
    </location>
</feature>
<keyword evidence="3 8" id="KW-0597">Phosphoprotein</keyword>
<dbReference type="PANTHER" id="PTHR42713">
    <property type="entry name" value="HISTIDINE KINASE-RELATED"/>
    <property type="match status" value="1"/>
</dbReference>
<evidence type="ECO:0000259" key="11">
    <source>
        <dbReference type="PROSITE" id="PS50110"/>
    </source>
</evidence>
<evidence type="ECO:0000256" key="6">
    <source>
        <dbReference type="ARBA" id="ARBA00023125"/>
    </source>
</evidence>
<dbReference type="Pfam" id="PF12833">
    <property type="entry name" value="HTH_18"/>
    <property type="match status" value="1"/>
</dbReference>
<keyword evidence="6" id="KW-0238">DNA-binding</keyword>
<dbReference type="AlphaFoldDB" id="A0A368W6Z5"/>
<keyword evidence="2" id="KW-0963">Cytoplasm</keyword>
<dbReference type="Proteomes" id="UP000252415">
    <property type="component" value="Unassembled WGS sequence"/>
</dbReference>
<organism evidence="12 13">
    <name type="scientific">Paenibacillus prosopidis</name>
    <dbReference type="NCBI Taxonomy" id="630520"/>
    <lineage>
        <taxon>Bacteria</taxon>
        <taxon>Bacillati</taxon>
        <taxon>Bacillota</taxon>
        <taxon>Bacilli</taxon>
        <taxon>Bacillales</taxon>
        <taxon>Paenibacillaceae</taxon>
        <taxon>Paenibacillus</taxon>
    </lineage>
</organism>
<keyword evidence="13" id="KW-1185">Reference proteome</keyword>
<evidence type="ECO:0000256" key="2">
    <source>
        <dbReference type="ARBA" id="ARBA00022490"/>
    </source>
</evidence>
<dbReference type="InterPro" id="IPR020449">
    <property type="entry name" value="Tscrpt_reg_AraC-type_HTH"/>
</dbReference>
<dbReference type="PROSITE" id="PS50110">
    <property type="entry name" value="RESPONSE_REGULATORY"/>
    <property type="match status" value="1"/>
</dbReference>